<dbReference type="InterPro" id="IPR052346">
    <property type="entry name" value="O-mannosyl-transferase_TMTC"/>
</dbReference>
<keyword evidence="1" id="KW-0677">Repeat</keyword>
<reference evidence="6 7" key="1">
    <citation type="journal article" date="2017" name="ISME J.">
        <title>Energy and carbon metabolisms in a deep terrestrial subsurface fluid microbial community.</title>
        <authorList>
            <person name="Momper L."/>
            <person name="Jungbluth S.P."/>
            <person name="Lee M.D."/>
            <person name="Amend J.P."/>
        </authorList>
    </citation>
    <scope>NUCLEOTIDE SEQUENCE [LARGE SCALE GENOMIC DNA]</scope>
    <source>
        <strain evidence="6">SURF_5</strain>
    </source>
</reference>
<feature type="transmembrane region" description="Helical" evidence="5">
    <location>
        <begin position="222"/>
        <end position="242"/>
    </location>
</feature>
<dbReference type="Pfam" id="PF14559">
    <property type="entry name" value="TPR_19"/>
    <property type="match status" value="1"/>
</dbReference>
<dbReference type="PANTHER" id="PTHR44227:SF3">
    <property type="entry name" value="PROTEIN O-MANNOSYL-TRANSFERASE TMTC4"/>
    <property type="match status" value="1"/>
</dbReference>
<feature type="region of interest" description="Disordered" evidence="4">
    <location>
        <begin position="573"/>
        <end position="595"/>
    </location>
</feature>
<sequence>MRHMFGKASPVLLISALCLVIYSNSLGTSLHYDDFFAITGNAAVRDVTNAGEIFRLFPSRFLLMYSFAVNYYFHQADPVGYHVMNLVIHMMNALLLYSISRILWRASRPESDVENGVAYSPLLVALLFAAHPVMTESVTYIAGRASSLGAAFFLAALLLYLLLLKAHSGSFVTRTVFYGSSLFMFFLSLWVKESNATLPAIVLMADLYFHEQGRWKDVKHSLLRAAPFFLVLAAILLWRKLYLGVIGDPFEVRALSVNLLTQLRVIFVYLRLIFLPVGQNIDHHIQLSHSLFELKTFLSLAGLLALILISIMLSRRNRLVSFGILWFLITLSPTSVIPLWDIMSERWIYLPAAGIFLAVVACLPPLHNLLLRRAGRDRLLPAAIAILVLLLGGATILRNTVWRNEYTLWKDAAEKSPAKARPHINLGMAFAEKGDMPEAVSELNAALAMDPASPEANFSLSALYLKMGNYDDAVKILAPTLARFPESSQIPVRLADDFAKARFNLGVGYFYKGHYERALAEYREALRLAPYMPWVHSNVGVIHEMRGEYELAIAEYEKELELHPDLPQVAGNIGNARRKMQRKAASSPKSHTDNH</sequence>
<dbReference type="Proteomes" id="UP000265882">
    <property type="component" value="Unassembled WGS sequence"/>
</dbReference>
<feature type="transmembrane region" description="Helical" evidence="5">
    <location>
        <begin position="254"/>
        <end position="274"/>
    </location>
</feature>
<evidence type="ECO:0000256" key="4">
    <source>
        <dbReference type="SAM" id="MobiDB-lite"/>
    </source>
</evidence>
<dbReference type="PROSITE" id="PS50005">
    <property type="entry name" value="TPR"/>
    <property type="match status" value="4"/>
</dbReference>
<feature type="repeat" description="TPR" evidence="3">
    <location>
        <begin position="454"/>
        <end position="487"/>
    </location>
</feature>
<keyword evidence="5" id="KW-1133">Transmembrane helix</keyword>
<accession>A0A3A4MYK3</accession>
<feature type="transmembrane region" description="Helical" evidence="5">
    <location>
        <begin position="140"/>
        <end position="163"/>
    </location>
</feature>
<dbReference type="EMBL" id="QZKU01000139">
    <property type="protein sequence ID" value="RJP14988.1"/>
    <property type="molecule type" value="Genomic_DNA"/>
</dbReference>
<feature type="transmembrane region" description="Helical" evidence="5">
    <location>
        <begin position="86"/>
        <end position="104"/>
    </location>
</feature>
<dbReference type="PANTHER" id="PTHR44227">
    <property type="match status" value="1"/>
</dbReference>
<feature type="repeat" description="TPR" evidence="3">
    <location>
        <begin position="420"/>
        <end position="453"/>
    </location>
</feature>
<evidence type="ECO:0000313" key="7">
    <source>
        <dbReference type="Proteomes" id="UP000265882"/>
    </source>
</evidence>
<protein>
    <submittedName>
        <fullName evidence="6">Tetratricopeptide repeat protein</fullName>
    </submittedName>
</protein>
<name>A0A3A4MYK3_ABYX5</name>
<dbReference type="SMART" id="SM00028">
    <property type="entry name" value="TPR"/>
    <property type="match status" value="4"/>
</dbReference>
<feature type="repeat" description="TPR" evidence="3">
    <location>
        <begin position="533"/>
        <end position="566"/>
    </location>
</feature>
<dbReference type="InterPro" id="IPR011990">
    <property type="entry name" value="TPR-like_helical_dom_sf"/>
</dbReference>
<evidence type="ECO:0000256" key="5">
    <source>
        <dbReference type="SAM" id="Phobius"/>
    </source>
</evidence>
<feature type="transmembrane region" description="Helical" evidence="5">
    <location>
        <begin position="320"/>
        <end position="340"/>
    </location>
</feature>
<feature type="transmembrane region" description="Helical" evidence="5">
    <location>
        <begin position="294"/>
        <end position="313"/>
    </location>
</feature>
<dbReference type="SUPFAM" id="SSF48452">
    <property type="entry name" value="TPR-like"/>
    <property type="match status" value="1"/>
</dbReference>
<feature type="transmembrane region" description="Helical" evidence="5">
    <location>
        <begin position="116"/>
        <end position="134"/>
    </location>
</feature>
<gene>
    <name evidence="6" type="ORF">C4520_20675</name>
</gene>
<organism evidence="6 7">
    <name type="scientific">Abyssobacteria bacterium (strain SURF_5)</name>
    <dbReference type="NCBI Taxonomy" id="2093360"/>
    <lineage>
        <taxon>Bacteria</taxon>
        <taxon>Pseudomonadati</taxon>
        <taxon>Candidatus Hydrogenedentota</taxon>
        <taxon>Candidatus Abyssobacteria</taxon>
    </lineage>
</organism>
<evidence type="ECO:0000256" key="2">
    <source>
        <dbReference type="ARBA" id="ARBA00022803"/>
    </source>
</evidence>
<evidence type="ECO:0000256" key="1">
    <source>
        <dbReference type="ARBA" id="ARBA00022737"/>
    </source>
</evidence>
<evidence type="ECO:0000313" key="6">
    <source>
        <dbReference type="EMBL" id="RJP14988.1"/>
    </source>
</evidence>
<dbReference type="InterPro" id="IPR019734">
    <property type="entry name" value="TPR_rpt"/>
</dbReference>
<feature type="transmembrane region" description="Helical" evidence="5">
    <location>
        <begin position="379"/>
        <end position="397"/>
    </location>
</feature>
<feature type="repeat" description="TPR" evidence="3">
    <location>
        <begin position="499"/>
        <end position="532"/>
    </location>
</feature>
<dbReference type="Pfam" id="PF13432">
    <property type="entry name" value="TPR_16"/>
    <property type="match status" value="1"/>
</dbReference>
<dbReference type="AlphaFoldDB" id="A0A3A4MYK3"/>
<feature type="transmembrane region" description="Helical" evidence="5">
    <location>
        <begin position="175"/>
        <end position="191"/>
    </location>
</feature>
<comment type="caution">
    <text evidence="6">The sequence shown here is derived from an EMBL/GenBank/DDBJ whole genome shotgun (WGS) entry which is preliminary data.</text>
</comment>
<proteinExistence type="predicted"/>
<dbReference type="PROSITE" id="PS50293">
    <property type="entry name" value="TPR_REGION"/>
    <property type="match status" value="1"/>
</dbReference>
<dbReference type="Gene3D" id="1.25.40.10">
    <property type="entry name" value="Tetratricopeptide repeat domain"/>
    <property type="match status" value="2"/>
</dbReference>
<keyword evidence="5" id="KW-0812">Transmembrane</keyword>
<evidence type="ECO:0000256" key="3">
    <source>
        <dbReference type="PROSITE-ProRule" id="PRU00339"/>
    </source>
</evidence>
<feature type="transmembrane region" description="Helical" evidence="5">
    <location>
        <begin position="346"/>
        <end position="367"/>
    </location>
</feature>
<keyword evidence="5" id="KW-0472">Membrane</keyword>
<keyword evidence="2 3" id="KW-0802">TPR repeat</keyword>